<dbReference type="PROSITE" id="PS52015">
    <property type="entry name" value="TONB_CTD"/>
    <property type="match status" value="1"/>
</dbReference>
<evidence type="ECO:0000256" key="1">
    <source>
        <dbReference type="ARBA" id="ARBA00004167"/>
    </source>
</evidence>
<dbReference type="Pfam" id="PF13103">
    <property type="entry name" value="TonB_2"/>
    <property type="match status" value="1"/>
</dbReference>
<name>A0A972F8R3_9RHOO</name>
<dbReference type="InterPro" id="IPR037682">
    <property type="entry name" value="TonB_C"/>
</dbReference>
<feature type="non-terminal residue" evidence="6">
    <location>
        <position position="1"/>
    </location>
</feature>
<evidence type="ECO:0000313" key="6">
    <source>
        <dbReference type="EMBL" id="NMG04092.1"/>
    </source>
</evidence>
<protein>
    <submittedName>
        <fullName evidence="6">TonB family protein</fullName>
    </submittedName>
</protein>
<feature type="domain" description="TonB C-terminal" evidence="5">
    <location>
        <begin position="1"/>
        <end position="54"/>
    </location>
</feature>
<dbReference type="SUPFAM" id="SSF74653">
    <property type="entry name" value="TolA/TonB C-terminal domain"/>
    <property type="match status" value="1"/>
</dbReference>
<reference evidence="6" key="1">
    <citation type="submission" date="2019-12" db="EMBL/GenBank/DDBJ databases">
        <title>Comparative genomics gives insights into the taxonomy of the Azoarcus-Aromatoleum group and reveals separate origins of nif in the plant-associated Azoarcus and non-plant-associated Aromatoleum sub-groups.</title>
        <authorList>
            <person name="Lafos M."/>
            <person name="Maluk M."/>
            <person name="Batista M."/>
            <person name="Junghare M."/>
            <person name="Carmona M."/>
            <person name="Faoro H."/>
            <person name="Cruz L.M."/>
            <person name="Battistoni F."/>
            <person name="De Souza E."/>
            <person name="Pedrosa F."/>
            <person name="Chen W.-M."/>
            <person name="Poole P.S."/>
            <person name="Dixon R.A."/>
            <person name="James E.K."/>
        </authorList>
    </citation>
    <scope>NUCLEOTIDE SEQUENCE</scope>
    <source>
        <strain evidence="6">NSC3</strain>
    </source>
</reference>
<comment type="caution">
    <text evidence="6">The sequence shown here is derived from an EMBL/GenBank/DDBJ whole genome shotgun (WGS) entry which is preliminary data.</text>
</comment>
<dbReference type="NCBIfam" id="TIGR01352">
    <property type="entry name" value="tonB_Cterm"/>
    <property type="match status" value="1"/>
</dbReference>
<evidence type="ECO:0000313" key="7">
    <source>
        <dbReference type="Proteomes" id="UP000599523"/>
    </source>
</evidence>
<evidence type="ECO:0000256" key="2">
    <source>
        <dbReference type="ARBA" id="ARBA00022692"/>
    </source>
</evidence>
<evidence type="ECO:0000259" key="5">
    <source>
        <dbReference type="PROSITE" id="PS52015"/>
    </source>
</evidence>
<dbReference type="GO" id="GO:0016020">
    <property type="term" value="C:membrane"/>
    <property type="evidence" value="ECO:0007669"/>
    <property type="project" value="UniProtKB-SubCell"/>
</dbReference>
<dbReference type="Gene3D" id="3.30.1150.10">
    <property type="match status" value="1"/>
</dbReference>
<keyword evidence="3" id="KW-1133">Transmembrane helix</keyword>
<gene>
    <name evidence="6" type="ORF">GPA21_14120</name>
</gene>
<dbReference type="InterPro" id="IPR006260">
    <property type="entry name" value="TonB/TolA_C"/>
</dbReference>
<dbReference type="EMBL" id="WTVM01000093">
    <property type="protein sequence ID" value="NMG04092.1"/>
    <property type="molecule type" value="Genomic_DNA"/>
</dbReference>
<accession>A0A972F8R3</accession>
<organism evidence="6 7">
    <name type="scientific">Azoarcus taiwanensis</name>
    <dbReference type="NCBI Taxonomy" id="666964"/>
    <lineage>
        <taxon>Bacteria</taxon>
        <taxon>Pseudomonadati</taxon>
        <taxon>Pseudomonadota</taxon>
        <taxon>Betaproteobacteria</taxon>
        <taxon>Rhodocyclales</taxon>
        <taxon>Zoogloeaceae</taxon>
        <taxon>Azoarcus</taxon>
    </lineage>
</organism>
<dbReference type="AlphaFoldDB" id="A0A972F8R3"/>
<sequence>DGTVTNVRMIRSSGFATLDDAIERAIRVSSPLPLPSSPELFQRELRLRFRPLEE</sequence>
<evidence type="ECO:0000256" key="3">
    <source>
        <dbReference type="ARBA" id="ARBA00022989"/>
    </source>
</evidence>
<keyword evidence="4" id="KW-0472">Membrane</keyword>
<proteinExistence type="predicted"/>
<dbReference type="GO" id="GO:0055085">
    <property type="term" value="P:transmembrane transport"/>
    <property type="evidence" value="ECO:0007669"/>
    <property type="project" value="InterPro"/>
</dbReference>
<keyword evidence="7" id="KW-1185">Reference proteome</keyword>
<evidence type="ECO:0000256" key="4">
    <source>
        <dbReference type="ARBA" id="ARBA00023136"/>
    </source>
</evidence>
<keyword evidence="2" id="KW-0812">Transmembrane</keyword>
<comment type="subcellular location">
    <subcellularLocation>
        <location evidence="1">Membrane</location>
        <topology evidence="1">Single-pass membrane protein</topology>
    </subcellularLocation>
</comment>
<dbReference type="Proteomes" id="UP000599523">
    <property type="component" value="Unassembled WGS sequence"/>
</dbReference>